<proteinExistence type="predicted"/>
<organism evidence="1 2">
    <name type="scientific">Caballeronia zhejiangensis</name>
    <dbReference type="NCBI Taxonomy" id="871203"/>
    <lineage>
        <taxon>Bacteria</taxon>
        <taxon>Pseudomonadati</taxon>
        <taxon>Pseudomonadota</taxon>
        <taxon>Betaproteobacteria</taxon>
        <taxon>Burkholderiales</taxon>
        <taxon>Burkholderiaceae</taxon>
        <taxon>Caballeronia</taxon>
    </lineage>
</organism>
<evidence type="ECO:0000313" key="2">
    <source>
        <dbReference type="Proteomes" id="UP000027451"/>
    </source>
</evidence>
<accession>A0A656QHS4</accession>
<dbReference type="AlphaFoldDB" id="A0A656QHS4"/>
<dbReference type="Proteomes" id="UP000027451">
    <property type="component" value="Unassembled WGS sequence"/>
</dbReference>
<gene>
    <name evidence="1" type="ORF">BG60_11200</name>
</gene>
<name>A0A656QHS4_9BURK</name>
<evidence type="ECO:0000313" key="1">
    <source>
        <dbReference type="EMBL" id="KDR28483.1"/>
    </source>
</evidence>
<sequence length="110" mass="12924">MLLSRAPAVLLTEDVRRLQICVAPSVRLDMKRTPRIASYQGWTIDAAPVILAQHRLFQSCAVIRRDNGERFVFVDLGNRVYRWQAHDRGIEWAKHWIDNNYTYRAARRSE</sequence>
<keyword evidence="2" id="KW-1185">Reference proteome</keyword>
<dbReference type="EMBL" id="JFHD01000018">
    <property type="protein sequence ID" value="KDR28483.1"/>
    <property type="molecule type" value="Genomic_DNA"/>
</dbReference>
<comment type="caution">
    <text evidence="1">The sequence shown here is derived from an EMBL/GenBank/DDBJ whole genome shotgun (WGS) entry which is preliminary data.</text>
</comment>
<protein>
    <submittedName>
        <fullName evidence="1">Uncharacterized protein</fullName>
    </submittedName>
</protein>
<reference evidence="1 2" key="1">
    <citation type="submission" date="2014-03" db="EMBL/GenBank/DDBJ databases">
        <title>Draft Genome Sequences of Four Burkholderia Strains.</title>
        <authorList>
            <person name="Liu X.Y."/>
            <person name="Li C.X."/>
            <person name="Xu J.H."/>
        </authorList>
    </citation>
    <scope>NUCLEOTIDE SEQUENCE [LARGE SCALE GENOMIC DNA]</scope>
    <source>
        <strain evidence="1 2">OP-1</strain>
    </source>
</reference>